<name>A0A822YUV1_NELNU</name>
<dbReference type="EMBL" id="DUZY01000004">
    <property type="protein sequence ID" value="DAD37854.1"/>
    <property type="molecule type" value="Genomic_DNA"/>
</dbReference>
<dbReference type="AlphaFoldDB" id="A0A822YUV1"/>
<accession>A0A822YUV1</accession>
<reference evidence="1 2" key="1">
    <citation type="journal article" date="2020" name="Mol. Biol. Evol.">
        <title>Distinct Expression and Methylation Patterns for Genes with Different Fates following a Single Whole-Genome Duplication in Flowering Plants.</title>
        <authorList>
            <person name="Shi T."/>
            <person name="Rahmani R.S."/>
            <person name="Gugger P.F."/>
            <person name="Wang M."/>
            <person name="Li H."/>
            <person name="Zhang Y."/>
            <person name="Li Z."/>
            <person name="Wang Q."/>
            <person name="Van de Peer Y."/>
            <person name="Marchal K."/>
            <person name="Chen J."/>
        </authorList>
    </citation>
    <scope>NUCLEOTIDE SEQUENCE [LARGE SCALE GENOMIC DNA]</scope>
    <source>
        <tissue evidence="1">Leaf</tissue>
    </source>
</reference>
<keyword evidence="2" id="KW-1185">Reference proteome</keyword>
<sequence>MNLPLSTPQITSDQLLGMISNASTSRLLCSITELSMLL</sequence>
<organism evidence="1 2">
    <name type="scientific">Nelumbo nucifera</name>
    <name type="common">Sacred lotus</name>
    <dbReference type="NCBI Taxonomy" id="4432"/>
    <lineage>
        <taxon>Eukaryota</taxon>
        <taxon>Viridiplantae</taxon>
        <taxon>Streptophyta</taxon>
        <taxon>Embryophyta</taxon>
        <taxon>Tracheophyta</taxon>
        <taxon>Spermatophyta</taxon>
        <taxon>Magnoliopsida</taxon>
        <taxon>Proteales</taxon>
        <taxon>Nelumbonaceae</taxon>
        <taxon>Nelumbo</taxon>
    </lineage>
</organism>
<gene>
    <name evidence="1" type="ORF">HUJ06_008495</name>
</gene>
<protein>
    <submittedName>
        <fullName evidence="1">Uncharacterized protein</fullName>
    </submittedName>
</protein>
<proteinExistence type="predicted"/>
<comment type="caution">
    <text evidence="1">The sequence shown here is derived from an EMBL/GenBank/DDBJ whole genome shotgun (WGS) entry which is preliminary data.</text>
</comment>
<evidence type="ECO:0000313" key="1">
    <source>
        <dbReference type="EMBL" id="DAD37854.1"/>
    </source>
</evidence>
<dbReference type="Proteomes" id="UP000607653">
    <property type="component" value="Unassembled WGS sequence"/>
</dbReference>
<evidence type="ECO:0000313" key="2">
    <source>
        <dbReference type="Proteomes" id="UP000607653"/>
    </source>
</evidence>